<keyword evidence="3" id="KW-0804">Transcription</keyword>
<sequence length="288" mass="31698">MNRTAAEPPSFVSRQVTEARRFYLNLNPPPGPKLTVVCGGWEACAPDFRVERTDFPFFCLEFVTGGTGTLTLAGKQWPLARGAVFSYGPGRAHRIESNPADPLRKYFLDFTGREGIGLLRAASLAPGACRLAGNPEEVEQAFESLLETGRRAGPQAARIAALQAEVLLLTLGESVVTDSSHEQSFQTYLKCRACIEERFLEFTTAAQVAAACHLSPAYLSRLFARHGHESPYHALLRCRMRHAAALLDAGQMIVREVAEALGLDPFHFSRVFKRVHGVSPAEFLKRRA</sequence>
<dbReference type="InterPro" id="IPR003313">
    <property type="entry name" value="AraC-bd"/>
</dbReference>
<gene>
    <name evidence="5" type="ORF">WKV53_21240</name>
</gene>
<dbReference type="PROSITE" id="PS01124">
    <property type="entry name" value="HTH_ARAC_FAMILY_2"/>
    <property type="match status" value="1"/>
</dbReference>
<dbReference type="SUPFAM" id="SSF46689">
    <property type="entry name" value="Homeodomain-like"/>
    <property type="match status" value="1"/>
</dbReference>
<dbReference type="Pfam" id="PF12833">
    <property type="entry name" value="HTH_18"/>
    <property type="match status" value="1"/>
</dbReference>
<dbReference type="RefSeq" id="WP_341406815.1">
    <property type="nucleotide sequence ID" value="NZ_JBBUKT010000009.1"/>
</dbReference>
<dbReference type="EMBL" id="JBBUKT010000009">
    <property type="protein sequence ID" value="MEK7953053.1"/>
    <property type="molecule type" value="Genomic_DNA"/>
</dbReference>
<dbReference type="InterPro" id="IPR009057">
    <property type="entry name" value="Homeodomain-like_sf"/>
</dbReference>
<dbReference type="InterPro" id="IPR037923">
    <property type="entry name" value="HTH-like"/>
</dbReference>
<comment type="caution">
    <text evidence="5">The sequence shown here is derived from an EMBL/GenBank/DDBJ whole genome shotgun (WGS) entry which is preliminary data.</text>
</comment>
<evidence type="ECO:0000313" key="6">
    <source>
        <dbReference type="Proteomes" id="UP001371305"/>
    </source>
</evidence>
<keyword evidence="1" id="KW-0805">Transcription regulation</keyword>
<evidence type="ECO:0000256" key="2">
    <source>
        <dbReference type="ARBA" id="ARBA00023125"/>
    </source>
</evidence>
<protein>
    <submittedName>
        <fullName evidence="5">AraC family transcriptional regulator</fullName>
    </submittedName>
</protein>
<dbReference type="SMART" id="SM00342">
    <property type="entry name" value="HTH_ARAC"/>
    <property type="match status" value="1"/>
</dbReference>
<name>A0ABU9AZ46_9BACT</name>
<dbReference type="Gene3D" id="2.60.120.280">
    <property type="entry name" value="Regulatory protein AraC"/>
    <property type="match status" value="1"/>
</dbReference>
<evidence type="ECO:0000256" key="1">
    <source>
        <dbReference type="ARBA" id="ARBA00023015"/>
    </source>
</evidence>
<keyword evidence="2" id="KW-0238">DNA-binding</keyword>
<dbReference type="PANTHER" id="PTHR43280">
    <property type="entry name" value="ARAC-FAMILY TRANSCRIPTIONAL REGULATOR"/>
    <property type="match status" value="1"/>
</dbReference>
<accession>A0ABU9AZ46</accession>
<organism evidence="5 6">
    <name type="scientific">Luteolibacter soli</name>
    <dbReference type="NCBI Taxonomy" id="3135280"/>
    <lineage>
        <taxon>Bacteria</taxon>
        <taxon>Pseudomonadati</taxon>
        <taxon>Verrucomicrobiota</taxon>
        <taxon>Verrucomicrobiia</taxon>
        <taxon>Verrucomicrobiales</taxon>
        <taxon>Verrucomicrobiaceae</taxon>
        <taxon>Luteolibacter</taxon>
    </lineage>
</organism>
<evidence type="ECO:0000259" key="4">
    <source>
        <dbReference type="PROSITE" id="PS01124"/>
    </source>
</evidence>
<dbReference type="Proteomes" id="UP001371305">
    <property type="component" value="Unassembled WGS sequence"/>
</dbReference>
<dbReference type="InterPro" id="IPR018062">
    <property type="entry name" value="HTH_AraC-typ_CS"/>
</dbReference>
<dbReference type="Pfam" id="PF02311">
    <property type="entry name" value="AraC_binding"/>
    <property type="match status" value="1"/>
</dbReference>
<reference evidence="5 6" key="1">
    <citation type="submission" date="2024-04" db="EMBL/GenBank/DDBJ databases">
        <title>Luteolibacter sp. isolated from soil.</title>
        <authorList>
            <person name="An J."/>
        </authorList>
    </citation>
    <scope>NUCLEOTIDE SEQUENCE [LARGE SCALE GENOMIC DNA]</scope>
    <source>
        <strain evidence="5 6">Y139</strain>
    </source>
</reference>
<dbReference type="Gene3D" id="1.10.10.60">
    <property type="entry name" value="Homeodomain-like"/>
    <property type="match status" value="2"/>
</dbReference>
<dbReference type="PANTHER" id="PTHR43280:SF31">
    <property type="entry name" value="TRANSCRIPTIONAL REGULATORY PROTEIN"/>
    <property type="match status" value="1"/>
</dbReference>
<dbReference type="InterPro" id="IPR018060">
    <property type="entry name" value="HTH_AraC"/>
</dbReference>
<proteinExistence type="predicted"/>
<evidence type="ECO:0000256" key="3">
    <source>
        <dbReference type="ARBA" id="ARBA00023163"/>
    </source>
</evidence>
<keyword evidence="6" id="KW-1185">Reference proteome</keyword>
<dbReference type="SUPFAM" id="SSF51215">
    <property type="entry name" value="Regulatory protein AraC"/>
    <property type="match status" value="1"/>
</dbReference>
<dbReference type="PROSITE" id="PS00041">
    <property type="entry name" value="HTH_ARAC_FAMILY_1"/>
    <property type="match status" value="1"/>
</dbReference>
<feature type="domain" description="HTH araC/xylS-type" evidence="4">
    <location>
        <begin position="189"/>
        <end position="286"/>
    </location>
</feature>
<evidence type="ECO:0000313" key="5">
    <source>
        <dbReference type="EMBL" id="MEK7953053.1"/>
    </source>
</evidence>